<evidence type="ECO:0000313" key="3">
    <source>
        <dbReference type="Proteomes" id="UP001642464"/>
    </source>
</evidence>
<dbReference type="EMBL" id="CAXAMM010025914">
    <property type="protein sequence ID" value="CAK9057864.1"/>
    <property type="molecule type" value="Genomic_DNA"/>
</dbReference>
<feature type="compositionally biased region" description="Basic and acidic residues" evidence="1">
    <location>
        <begin position="171"/>
        <end position="183"/>
    </location>
</feature>
<reference evidence="2 3" key="1">
    <citation type="submission" date="2024-02" db="EMBL/GenBank/DDBJ databases">
        <authorList>
            <person name="Chen Y."/>
            <person name="Shah S."/>
            <person name="Dougan E. K."/>
            <person name="Thang M."/>
            <person name="Chan C."/>
        </authorList>
    </citation>
    <scope>NUCLEOTIDE SEQUENCE [LARGE SCALE GENOMIC DNA]</scope>
</reference>
<feature type="region of interest" description="Disordered" evidence="1">
    <location>
        <begin position="30"/>
        <end position="208"/>
    </location>
</feature>
<evidence type="ECO:0000313" key="2">
    <source>
        <dbReference type="EMBL" id="CAK9057864.1"/>
    </source>
</evidence>
<feature type="compositionally biased region" description="Low complexity" evidence="1">
    <location>
        <begin position="32"/>
        <end position="67"/>
    </location>
</feature>
<keyword evidence="3" id="KW-1185">Reference proteome</keyword>
<proteinExistence type="predicted"/>
<dbReference type="Proteomes" id="UP001642464">
    <property type="component" value="Unassembled WGS sequence"/>
</dbReference>
<feature type="compositionally biased region" description="Polar residues" evidence="1">
    <location>
        <begin position="90"/>
        <end position="99"/>
    </location>
</feature>
<sequence>MHQMHFSPTFPPGKIQDTTNAAMNNSLFQQGRPVAPVRAAAPVSGRQASGASTPGTATSGRAGSTGRVVVQTRPTQEYGRSIVRRAPFASTVSSSSLNGPSGGQSSGLTTPHSKDVLEEPVRRARSAGRSSGGTDAKVSASSASIRRDSPLRNVSPKGTKPGRASPVRKPGAREVSRSPEPPRVRPPVADQASPEGLGNDPSEDRAQPTSFVESLARLALVLERNGQAGTGAAAAATAVAAVVAKQGEDGIGDIHQYLQSKAIQQHPHHLSIGKDKPLGELHAQVDNQVYGDPEEGLRARCARLEHEVAELRVQVTRRLDQAALDVAASRQAAETATAQVTALRAELASILGQNAGQAERFGR</sequence>
<organism evidence="2 3">
    <name type="scientific">Durusdinium trenchii</name>
    <dbReference type="NCBI Taxonomy" id="1381693"/>
    <lineage>
        <taxon>Eukaryota</taxon>
        <taxon>Sar</taxon>
        <taxon>Alveolata</taxon>
        <taxon>Dinophyceae</taxon>
        <taxon>Suessiales</taxon>
        <taxon>Symbiodiniaceae</taxon>
        <taxon>Durusdinium</taxon>
    </lineage>
</organism>
<name>A0ABP0N688_9DINO</name>
<comment type="caution">
    <text evidence="2">The sequence shown here is derived from an EMBL/GenBank/DDBJ whole genome shotgun (WGS) entry which is preliminary data.</text>
</comment>
<feature type="compositionally biased region" description="Basic and acidic residues" evidence="1">
    <location>
        <begin position="112"/>
        <end position="122"/>
    </location>
</feature>
<evidence type="ECO:0000256" key="1">
    <source>
        <dbReference type="SAM" id="MobiDB-lite"/>
    </source>
</evidence>
<gene>
    <name evidence="2" type="ORF">SCF082_LOCUS30964</name>
</gene>
<accession>A0ABP0N688</accession>
<protein>
    <submittedName>
        <fullName evidence="2">Uncharacterized protein</fullName>
    </submittedName>
</protein>